<dbReference type="CDD" id="cd09272">
    <property type="entry name" value="RNase_HI_RT_Ty1"/>
    <property type="match status" value="1"/>
</dbReference>
<dbReference type="PANTHER" id="PTHR11439:SF499">
    <property type="entry name" value="PPC DOMAIN-CONTAINING PROTEIN"/>
    <property type="match status" value="1"/>
</dbReference>
<dbReference type="InterPro" id="IPR013103">
    <property type="entry name" value="RVT_2"/>
</dbReference>
<dbReference type="AlphaFoldDB" id="A0A1U8NMV0"/>
<name>A0A1U8NMV0_GOSHI</name>
<proteinExistence type="predicted"/>
<feature type="domain" description="Reverse transcriptase Ty1/copia-type" evidence="1">
    <location>
        <begin position="2"/>
        <end position="83"/>
    </location>
</feature>
<dbReference type="PANTHER" id="PTHR11439">
    <property type="entry name" value="GAG-POL-RELATED RETROTRANSPOSON"/>
    <property type="match status" value="1"/>
</dbReference>
<accession>A0A1U8NMV0</accession>
<dbReference type="STRING" id="3635.A0A1U8NMV0"/>
<reference evidence="3" key="2">
    <citation type="submission" date="2025-08" db="UniProtKB">
        <authorList>
            <consortium name="RefSeq"/>
        </authorList>
    </citation>
    <scope>IDENTIFICATION</scope>
</reference>
<dbReference type="GeneID" id="107950087"/>
<dbReference type="Proteomes" id="UP000818029">
    <property type="component" value="Chromosome D03"/>
</dbReference>
<reference evidence="2" key="1">
    <citation type="journal article" date="2020" name="Nat. Genet.">
        <title>Genomic diversifications of five Gossypium allopolyploid species and their impact on cotton improvement.</title>
        <authorList>
            <person name="Chen Z.J."/>
            <person name="Sreedasyam A."/>
            <person name="Ando A."/>
            <person name="Song Q."/>
            <person name="De Santiago L.M."/>
            <person name="Hulse-Kemp A.M."/>
            <person name="Ding M."/>
            <person name="Ye W."/>
            <person name="Kirkbride R.C."/>
            <person name="Jenkins J."/>
            <person name="Plott C."/>
            <person name="Lovell J."/>
            <person name="Lin Y.M."/>
            <person name="Vaughn R."/>
            <person name="Liu B."/>
            <person name="Simpson S."/>
            <person name="Scheffler B.E."/>
            <person name="Wen L."/>
            <person name="Saski C.A."/>
            <person name="Grover C.E."/>
            <person name="Hu G."/>
            <person name="Conover J.L."/>
            <person name="Carlson J.W."/>
            <person name="Shu S."/>
            <person name="Boston L.B."/>
            <person name="Williams M."/>
            <person name="Peterson D.G."/>
            <person name="McGee K."/>
            <person name="Jones D.C."/>
            <person name="Wendel J.F."/>
            <person name="Stelly D.M."/>
            <person name="Grimwood J."/>
            <person name="Schmutz J."/>
        </authorList>
    </citation>
    <scope>NUCLEOTIDE SEQUENCE [LARGE SCALE GENOMIC DNA]</scope>
    <source>
        <strain evidence="2">cv. TM-1</strain>
    </source>
</reference>
<organism evidence="2 3">
    <name type="scientific">Gossypium hirsutum</name>
    <name type="common">Upland cotton</name>
    <name type="synonym">Gossypium mexicanum</name>
    <dbReference type="NCBI Taxonomy" id="3635"/>
    <lineage>
        <taxon>Eukaryota</taxon>
        <taxon>Viridiplantae</taxon>
        <taxon>Streptophyta</taxon>
        <taxon>Embryophyta</taxon>
        <taxon>Tracheophyta</taxon>
        <taxon>Spermatophyta</taxon>
        <taxon>Magnoliopsida</taxon>
        <taxon>eudicotyledons</taxon>
        <taxon>Gunneridae</taxon>
        <taxon>Pentapetalae</taxon>
        <taxon>rosids</taxon>
        <taxon>malvids</taxon>
        <taxon>Malvales</taxon>
        <taxon>Malvaceae</taxon>
        <taxon>Malvoideae</taxon>
        <taxon>Gossypium</taxon>
    </lineage>
</organism>
<dbReference type="PaxDb" id="3635-A0A1U8NMV0"/>
<dbReference type="RefSeq" id="XP_016740321.2">
    <property type="nucleotide sequence ID" value="XM_016884832.2"/>
</dbReference>
<evidence type="ECO:0000313" key="2">
    <source>
        <dbReference type="Proteomes" id="UP000818029"/>
    </source>
</evidence>
<gene>
    <name evidence="3" type="primary">LOC107950087</name>
</gene>
<protein>
    <submittedName>
        <fullName evidence="3">Uncharacterized mitochondrial protein AtMg00810-like</fullName>
    </submittedName>
</protein>
<evidence type="ECO:0000259" key="1">
    <source>
        <dbReference type="Pfam" id="PF07727"/>
    </source>
</evidence>
<keyword evidence="2" id="KW-1185">Reference proteome</keyword>
<dbReference type="Pfam" id="PF07727">
    <property type="entry name" value="RVT_2"/>
    <property type="match status" value="1"/>
</dbReference>
<dbReference type="KEGG" id="ghi:107950087"/>
<sequence>MVIMLIYVDDLLLTGNDAVMIDELKHILNSDFKIKYLRELDCFLRFEILRSNERIFLSQRNYALELIKDIGLGGAKPIITPMVQNMKLTTLEYDTELQQYDNDEVLTEEKGIFQKLIGGLIYLTHTRPDTTYALHHLSQFMQQPKRSHLEAALRVVRYIKKDPRQGILLAASSSYQLNAYCESDWPSYPMTRRSITGFCNKLGNSLISQRSKKQNTIARSPAEVEYKSMAITVAKLFG</sequence>
<evidence type="ECO:0000313" key="3">
    <source>
        <dbReference type="RefSeq" id="XP_016740321.2"/>
    </source>
</evidence>